<organism evidence="1 2">
    <name type="scientific">Roridomyces roridus</name>
    <dbReference type="NCBI Taxonomy" id="1738132"/>
    <lineage>
        <taxon>Eukaryota</taxon>
        <taxon>Fungi</taxon>
        <taxon>Dikarya</taxon>
        <taxon>Basidiomycota</taxon>
        <taxon>Agaricomycotina</taxon>
        <taxon>Agaricomycetes</taxon>
        <taxon>Agaricomycetidae</taxon>
        <taxon>Agaricales</taxon>
        <taxon>Marasmiineae</taxon>
        <taxon>Mycenaceae</taxon>
        <taxon>Roridomyces</taxon>
    </lineage>
</organism>
<evidence type="ECO:0000313" key="2">
    <source>
        <dbReference type="Proteomes" id="UP001221142"/>
    </source>
</evidence>
<proteinExistence type="predicted"/>
<keyword evidence="2" id="KW-1185">Reference proteome</keyword>
<dbReference type="Proteomes" id="UP001221142">
    <property type="component" value="Unassembled WGS sequence"/>
</dbReference>
<evidence type="ECO:0000313" key="1">
    <source>
        <dbReference type="EMBL" id="KAJ7625855.1"/>
    </source>
</evidence>
<name>A0AAD7BN45_9AGAR</name>
<dbReference type="Gene3D" id="3.40.50.720">
    <property type="entry name" value="NAD(P)-binding Rossmann-like Domain"/>
    <property type="match status" value="1"/>
</dbReference>
<feature type="non-terminal residue" evidence="1">
    <location>
        <position position="113"/>
    </location>
</feature>
<comment type="caution">
    <text evidence="1">The sequence shown here is derived from an EMBL/GenBank/DDBJ whole genome shotgun (WGS) entry which is preliminary data.</text>
</comment>
<sequence>PPFAINLVHPRPVAWDLLMRSMADSVELPLKPFAEWVQDVRDRAPNATAEDLENIPSIKLLDFLAAAQAREADVEFSTTKAEELSDWMRLLEPLNVTDARRWMEYWQGKKFIQ</sequence>
<protein>
    <submittedName>
        <fullName evidence="1">Uncharacterized protein</fullName>
    </submittedName>
</protein>
<reference evidence="1" key="1">
    <citation type="submission" date="2023-03" db="EMBL/GenBank/DDBJ databases">
        <title>Massive genome expansion in bonnet fungi (Mycena s.s.) driven by repeated elements and novel gene families across ecological guilds.</title>
        <authorList>
            <consortium name="Lawrence Berkeley National Laboratory"/>
            <person name="Harder C.B."/>
            <person name="Miyauchi S."/>
            <person name="Viragh M."/>
            <person name="Kuo A."/>
            <person name="Thoen E."/>
            <person name="Andreopoulos B."/>
            <person name="Lu D."/>
            <person name="Skrede I."/>
            <person name="Drula E."/>
            <person name="Henrissat B."/>
            <person name="Morin E."/>
            <person name="Kohler A."/>
            <person name="Barry K."/>
            <person name="LaButti K."/>
            <person name="Morin E."/>
            <person name="Salamov A."/>
            <person name="Lipzen A."/>
            <person name="Mereny Z."/>
            <person name="Hegedus B."/>
            <person name="Baldrian P."/>
            <person name="Stursova M."/>
            <person name="Weitz H."/>
            <person name="Taylor A."/>
            <person name="Grigoriev I.V."/>
            <person name="Nagy L.G."/>
            <person name="Martin F."/>
            <person name="Kauserud H."/>
        </authorList>
    </citation>
    <scope>NUCLEOTIDE SEQUENCE</scope>
    <source>
        <strain evidence="1">9284</strain>
    </source>
</reference>
<accession>A0AAD7BN45</accession>
<dbReference type="AlphaFoldDB" id="A0AAD7BN45"/>
<gene>
    <name evidence="1" type="ORF">FB45DRAFT_750466</name>
</gene>
<dbReference type="EMBL" id="JARKIF010000012">
    <property type="protein sequence ID" value="KAJ7625855.1"/>
    <property type="molecule type" value="Genomic_DNA"/>
</dbReference>